<organism evidence="5 6">
    <name type="scientific">Rothia nasimurium</name>
    <dbReference type="NCBI Taxonomy" id="85336"/>
    <lineage>
        <taxon>Bacteria</taxon>
        <taxon>Bacillati</taxon>
        <taxon>Actinomycetota</taxon>
        <taxon>Actinomycetes</taxon>
        <taxon>Micrococcales</taxon>
        <taxon>Micrococcaceae</taxon>
        <taxon>Rothia</taxon>
    </lineage>
</organism>
<evidence type="ECO:0000256" key="3">
    <source>
        <dbReference type="ARBA" id="ARBA00022777"/>
    </source>
</evidence>
<dbReference type="EMBL" id="SPQC01000004">
    <property type="protein sequence ID" value="TFU23910.1"/>
    <property type="molecule type" value="Genomic_DNA"/>
</dbReference>
<keyword evidence="2 4" id="KW-0808">Transferase</keyword>
<dbReference type="Proteomes" id="UP000297951">
    <property type="component" value="Unassembled WGS sequence"/>
</dbReference>
<dbReference type="NCBIfam" id="TIGR00045">
    <property type="entry name" value="glycerate kinase"/>
    <property type="match status" value="1"/>
</dbReference>
<dbReference type="GO" id="GO:0008887">
    <property type="term" value="F:glycerate kinase activity"/>
    <property type="evidence" value="ECO:0007669"/>
    <property type="project" value="UniProtKB-UniRule"/>
</dbReference>
<evidence type="ECO:0000313" key="6">
    <source>
        <dbReference type="Proteomes" id="UP000297951"/>
    </source>
</evidence>
<dbReference type="Pfam" id="PF02595">
    <property type="entry name" value="Gly_kinase"/>
    <property type="match status" value="1"/>
</dbReference>
<proteinExistence type="inferred from homology"/>
<dbReference type="InterPro" id="IPR018197">
    <property type="entry name" value="Glycerate_kinase_RE-like"/>
</dbReference>
<evidence type="ECO:0000313" key="5">
    <source>
        <dbReference type="EMBL" id="TFU23910.1"/>
    </source>
</evidence>
<dbReference type="SUPFAM" id="SSF110738">
    <property type="entry name" value="Glycerate kinase I"/>
    <property type="match status" value="1"/>
</dbReference>
<dbReference type="InterPro" id="IPR018193">
    <property type="entry name" value="Glyc_kinase_flavodox-like_fold"/>
</dbReference>
<dbReference type="STRING" id="85336.A7979_08770"/>
<protein>
    <submittedName>
        <fullName evidence="5">Glycerate kinase</fullName>
    </submittedName>
</protein>
<dbReference type="PIRSF" id="PIRSF006078">
    <property type="entry name" value="GlxK"/>
    <property type="match status" value="1"/>
</dbReference>
<accession>A0A4Y9F8R2</accession>
<evidence type="ECO:0000256" key="4">
    <source>
        <dbReference type="PIRNR" id="PIRNR006078"/>
    </source>
</evidence>
<dbReference type="PANTHER" id="PTHR21599:SF0">
    <property type="entry name" value="GLYCERATE KINASE"/>
    <property type="match status" value="1"/>
</dbReference>
<comment type="caution">
    <text evidence="5">The sequence shown here is derived from an EMBL/GenBank/DDBJ whole genome shotgun (WGS) entry which is preliminary data.</text>
</comment>
<dbReference type="Gene3D" id="3.90.1510.10">
    <property type="entry name" value="Glycerate kinase, domain 2"/>
    <property type="match status" value="1"/>
</dbReference>
<comment type="similarity">
    <text evidence="1 4">Belongs to the glycerate kinase type-1 family.</text>
</comment>
<dbReference type="RefSeq" id="WP_135011327.1">
    <property type="nucleotide sequence ID" value="NZ_JADGLK010000004.1"/>
</dbReference>
<keyword evidence="3 4" id="KW-0418">Kinase</keyword>
<dbReference type="OrthoDB" id="9774290at2"/>
<name>A0A4Y9F8R2_9MICC</name>
<dbReference type="Gene3D" id="3.40.50.10350">
    <property type="entry name" value="Glycerate kinase, domain 1"/>
    <property type="match status" value="1"/>
</dbReference>
<dbReference type="GO" id="GO:0031388">
    <property type="term" value="P:organic acid phosphorylation"/>
    <property type="evidence" value="ECO:0007669"/>
    <property type="project" value="UniProtKB-UniRule"/>
</dbReference>
<evidence type="ECO:0000256" key="1">
    <source>
        <dbReference type="ARBA" id="ARBA00006284"/>
    </source>
</evidence>
<sequence>MKVLIAVDKFKGTLTGAQLTEALAAGLEGVDGCEEIITCPIADGGDGTVDAALAAGYSEVTCTVTGPFAGQPVTARYAYSPAERTAVLEIAEAGGIARLCEDQLDTWRATSFGAGELILHAVGAGVRTLVVGLGGSASTDGGAGLMQALGVKLQDAAGRELAPGGGALGQLASVDMAGLDERLSGVEIIMASDVTNPLCGPSGAAVVYGPQKGATEEQVPQLNQNLQKLADAVEETLNVSRGTFADSPGAGAAGGLGFACLSVLGATMRPGVDVCFELTGFHRALEQADIVITGEGKFDEQTLQGKGPAGVAAEASARNLPVIAVCGISELSPSRAREAGFTAVYSVVGDTLATLEESLANPRPYLHELAATIASTHLR</sequence>
<dbReference type="PANTHER" id="PTHR21599">
    <property type="entry name" value="GLYCERATE KINASE"/>
    <property type="match status" value="1"/>
</dbReference>
<dbReference type="InterPro" id="IPR004381">
    <property type="entry name" value="Glycerate_kinase"/>
</dbReference>
<reference evidence="5 6" key="1">
    <citation type="submission" date="2019-03" db="EMBL/GenBank/DDBJ databases">
        <title>Diversity of the mouse oral microbiome.</title>
        <authorList>
            <person name="Joseph S."/>
            <person name="Aduse-Opoku J."/>
            <person name="Curtis M."/>
            <person name="Wade W."/>
            <person name="Hashim A."/>
        </authorList>
    </citation>
    <scope>NUCLEOTIDE SEQUENCE [LARGE SCALE GENOMIC DNA]</scope>
    <source>
        <strain evidence="6">irhom_31</strain>
    </source>
</reference>
<dbReference type="InterPro" id="IPR036129">
    <property type="entry name" value="Glycerate_kinase_sf"/>
</dbReference>
<evidence type="ECO:0000256" key="2">
    <source>
        <dbReference type="ARBA" id="ARBA00022679"/>
    </source>
</evidence>
<gene>
    <name evidence="5" type="ORF">E4U03_02075</name>
</gene>
<dbReference type="AlphaFoldDB" id="A0A4Y9F8R2"/>